<keyword evidence="2" id="KW-1185">Reference proteome</keyword>
<dbReference type="GeneID" id="36400684"/>
<sequence>MHYSTKTRSCAFILYSSQKMLFWSTRHARLVRWSNVERADYENSRRIRVRTFGNRKLIEDTQNGSHCS</sequence>
<dbReference type="RefSeq" id="XP_024584526.1">
    <property type="nucleotide sequence ID" value="XM_024719204.1"/>
</dbReference>
<name>A0A0P1B424_PLAHL</name>
<reference evidence="2" key="1">
    <citation type="submission" date="2014-09" db="EMBL/GenBank/DDBJ databases">
        <authorList>
            <person name="Sharma Rahul"/>
            <person name="Thines Marco"/>
        </authorList>
    </citation>
    <scope>NUCLEOTIDE SEQUENCE [LARGE SCALE GENOMIC DNA]</scope>
</reference>
<proteinExistence type="predicted"/>
<dbReference type="AlphaFoldDB" id="A0A0P1B424"/>
<protein>
    <submittedName>
        <fullName evidence="1">Uncharacterized protein</fullName>
    </submittedName>
</protein>
<dbReference type="EMBL" id="CCYD01002887">
    <property type="protein sequence ID" value="CEG48157.1"/>
    <property type="molecule type" value="Genomic_DNA"/>
</dbReference>
<accession>A0A0P1B424</accession>
<dbReference type="Proteomes" id="UP000054928">
    <property type="component" value="Unassembled WGS sequence"/>
</dbReference>
<evidence type="ECO:0000313" key="1">
    <source>
        <dbReference type="EMBL" id="CEG48157.1"/>
    </source>
</evidence>
<evidence type="ECO:0000313" key="2">
    <source>
        <dbReference type="Proteomes" id="UP000054928"/>
    </source>
</evidence>
<organism evidence="1 2">
    <name type="scientific">Plasmopara halstedii</name>
    <name type="common">Downy mildew of sunflower</name>
    <dbReference type="NCBI Taxonomy" id="4781"/>
    <lineage>
        <taxon>Eukaryota</taxon>
        <taxon>Sar</taxon>
        <taxon>Stramenopiles</taxon>
        <taxon>Oomycota</taxon>
        <taxon>Peronosporomycetes</taxon>
        <taxon>Peronosporales</taxon>
        <taxon>Peronosporaceae</taxon>
        <taxon>Plasmopara</taxon>
    </lineage>
</organism>